<protein>
    <submittedName>
        <fullName evidence="3">Uncharacterized protein</fullName>
    </submittedName>
</protein>
<organism evidence="2 3">
    <name type="scientific">Panagrolaimus davidi</name>
    <dbReference type="NCBI Taxonomy" id="227884"/>
    <lineage>
        <taxon>Eukaryota</taxon>
        <taxon>Metazoa</taxon>
        <taxon>Ecdysozoa</taxon>
        <taxon>Nematoda</taxon>
        <taxon>Chromadorea</taxon>
        <taxon>Rhabditida</taxon>
        <taxon>Tylenchina</taxon>
        <taxon>Panagrolaimomorpha</taxon>
        <taxon>Panagrolaimoidea</taxon>
        <taxon>Panagrolaimidae</taxon>
        <taxon>Panagrolaimus</taxon>
    </lineage>
</organism>
<reference evidence="3" key="1">
    <citation type="submission" date="2022-11" db="UniProtKB">
        <authorList>
            <consortium name="WormBaseParasite"/>
        </authorList>
    </citation>
    <scope>IDENTIFICATION</scope>
</reference>
<evidence type="ECO:0000256" key="1">
    <source>
        <dbReference type="SAM" id="MobiDB-lite"/>
    </source>
</evidence>
<keyword evidence="2" id="KW-1185">Reference proteome</keyword>
<name>A0A914PT29_9BILA</name>
<accession>A0A914PT29</accession>
<feature type="compositionally biased region" description="Polar residues" evidence="1">
    <location>
        <begin position="38"/>
        <end position="54"/>
    </location>
</feature>
<dbReference type="AlphaFoldDB" id="A0A914PT29"/>
<evidence type="ECO:0000313" key="2">
    <source>
        <dbReference type="Proteomes" id="UP000887578"/>
    </source>
</evidence>
<proteinExistence type="predicted"/>
<dbReference type="WBParaSite" id="PDA_v2.g21847.t1">
    <property type="protein sequence ID" value="PDA_v2.g21847.t1"/>
    <property type="gene ID" value="PDA_v2.g21847"/>
</dbReference>
<feature type="region of interest" description="Disordered" evidence="1">
    <location>
        <begin position="17"/>
        <end position="74"/>
    </location>
</feature>
<sequence length="161" mass="17987">MPLSPIPPFQPYYGYSPPYVSDPPTPSSTPAASIQPIIGQTNQPPMRFPSTASEHSIPPPTSTNGQRQPVTAPIRRTTNSQAPVGTFGIYDKIRHEDYLLSINPKKAIDFADDVYLRVLRPRGFNVTSIVHFDADYILFENQVNGVYFTIGFLVPENRQPR</sequence>
<evidence type="ECO:0000313" key="3">
    <source>
        <dbReference type="WBParaSite" id="PDA_v2.g21847.t1"/>
    </source>
</evidence>
<dbReference type="Proteomes" id="UP000887578">
    <property type="component" value="Unplaced"/>
</dbReference>